<sequence length="62" mass="7019">MESAPAHQHFNADMVVTLSAPVQRYFLDAIAQKIKLGFTLDISRKQCRDAKFRVSTRILVNA</sequence>
<keyword evidence="2" id="KW-1185">Reference proteome</keyword>
<evidence type="ECO:0000313" key="1">
    <source>
        <dbReference type="EMBL" id="MCV3214932.1"/>
    </source>
</evidence>
<accession>A0ABT3B0P4</accession>
<dbReference type="RefSeq" id="WP_263746512.1">
    <property type="nucleotide sequence ID" value="NZ_JAOWRF010000231.1"/>
</dbReference>
<dbReference type="EMBL" id="JAOWRF010000231">
    <property type="protein sequence ID" value="MCV3214932.1"/>
    <property type="molecule type" value="Genomic_DNA"/>
</dbReference>
<organism evidence="1 2">
    <name type="scientific">Plectonema radiosum NIES-515</name>
    <dbReference type="NCBI Taxonomy" id="2986073"/>
    <lineage>
        <taxon>Bacteria</taxon>
        <taxon>Bacillati</taxon>
        <taxon>Cyanobacteriota</taxon>
        <taxon>Cyanophyceae</taxon>
        <taxon>Oscillatoriophycideae</taxon>
        <taxon>Oscillatoriales</taxon>
        <taxon>Microcoleaceae</taxon>
        <taxon>Plectonema</taxon>
    </lineage>
</organism>
<dbReference type="Proteomes" id="UP001526143">
    <property type="component" value="Unassembled WGS sequence"/>
</dbReference>
<reference evidence="1 2" key="1">
    <citation type="submission" date="2022-10" db="EMBL/GenBank/DDBJ databases">
        <title>Identification of biosynthetic pathway for the production of the potent trypsin inhibitor radiosumin.</title>
        <authorList>
            <person name="Fewer D.P."/>
            <person name="Delbaje E."/>
            <person name="Ouyang X."/>
            <person name="Agostino P.D."/>
            <person name="Wahlsten M."/>
            <person name="Jokela J."/>
            <person name="Permi P."/>
            <person name="Haapaniemi E."/>
            <person name="Koistinen H."/>
        </authorList>
    </citation>
    <scope>NUCLEOTIDE SEQUENCE [LARGE SCALE GENOMIC DNA]</scope>
    <source>
        <strain evidence="1 2">NIES-515</strain>
    </source>
</reference>
<proteinExistence type="predicted"/>
<evidence type="ECO:0000313" key="2">
    <source>
        <dbReference type="Proteomes" id="UP001526143"/>
    </source>
</evidence>
<gene>
    <name evidence="1" type="ORF">OGM63_15660</name>
</gene>
<name>A0ABT3B0P4_9CYAN</name>
<protein>
    <submittedName>
        <fullName evidence="1">Uncharacterized protein</fullName>
    </submittedName>
</protein>
<comment type="caution">
    <text evidence="1">The sequence shown here is derived from an EMBL/GenBank/DDBJ whole genome shotgun (WGS) entry which is preliminary data.</text>
</comment>